<protein>
    <submittedName>
        <fullName evidence="2">Uncharacterized protein</fullName>
    </submittedName>
</protein>
<sequence length="219" mass="25152">MTSTALPTAIKCQISDEISRVVTHPNAISSKNQWYHGFFDKINLTMIGGFEKAVTYVPEINGRTRIHSVWTWLDYFSRALTFLKGLPWTRNSYIIRPGKASSSFLIRRPWIPRNGIQSILFQAIIALELTALSFTFAMVAIFGCWYPKSAVLSPGQVNLDQIRSHPRSHLPTTWHCTPLDDIISRIFCVDAYWFFFNRLGDMMHLHPCGRPIKPKRILP</sequence>
<comment type="caution">
    <text evidence="2">The sequence shown here is derived from an EMBL/GenBank/DDBJ whole genome shotgun (WGS) entry which is preliminary data.</text>
</comment>
<keyword evidence="3" id="KW-1185">Reference proteome</keyword>
<accession>A0A9P7REL3</accession>
<name>A0A9P7REL3_9PEZI</name>
<evidence type="ECO:0000313" key="3">
    <source>
        <dbReference type="Proteomes" id="UP000699042"/>
    </source>
</evidence>
<keyword evidence="1" id="KW-0472">Membrane</keyword>
<evidence type="ECO:0000313" key="2">
    <source>
        <dbReference type="EMBL" id="KAG7055865.1"/>
    </source>
</evidence>
<dbReference type="Proteomes" id="UP000699042">
    <property type="component" value="Unassembled WGS sequence"/>
</dbReference>
<keyword evidence="1" id="KW-0812">Transmembrane</keyword>
<gene>
    <name evidence="2" type="ORF">JMJ77_008316</name>
</gene>
<keyword evidence="1" id="KW-1133">Transmembrane helix</keyword>
<dbReference type="AlphaFoldDB" id="A0A9P7REL3"/>
<dbReference type="EMBL" id="JAESDN010000002">
    <property type="protein sequence ID" value="KAG7055865.1"/>
    <property type="molecule type" value="Genomic_DNA"/>
</dbReference>
<organism evidence="2 3">
    <name type="scientific">Colletotrichum scovillei</name>
    <dbReference type="NCBI Taxonomy" id="1209932"/>
    <lineage>
        <taxon>Eukaryota</taxon>
        <taxon>Fungi</taxon>
        <taxon>Dikarya</taxon>
        <taxon>Ascomycota</taxon>
        <taxon>Pezizomycotina</taxon>
        <taxon>Sordariomycetes</taxon>
        <taxon>Hypocreomycetidae</taxon>
        <taxon>Glomerellales</taxon>
        <taxon>Glomerellaceae</taxon>
        <taxon>Colletotrichum</taxon>
        <taxon>Colletotrichum acutatum species complex</taxon>
    </lineage>
</organism>
<proteinExistence type="predicted"/>
<evidence type="ECO:0000256" key="1">
    <source>
        <dbReference type="SAM" id="Phobius"/>
    </source>
</evidence>
<feature type="transmembrane region" description="Helical" evidence="1">
    <location>
        <begin position="119"/>
        <end position="146"/>
    </location>
</feature>
<reference evidence="2" key="1">
    <citation type="submission" date="2021-05" db="EMBL/GenBank/DDBJ databases">
        <title>Comparative genomics of three Colletotrichum scovillei strains and genetic complementation revealed genes involved fungal growth and virulence on chili pepper.</title>
        <authorList>
            <person name="Hsieh D.-K."/>
            <person name="Chuang S.-C."/>
            <person name="Chen C.-Y."/>
            <person name="Chao Y.-T."/>
            <person name="Lu M.-Y.J."/>
            <person name="Lee M.-H."/>
            <person name="Shih M.-C."/>
        </authorList>
    </citation>
    <scope>NUCLEOTIDE SEQUENCE</scope>
    <source>
        <strain evidence="2">Coll-153</strain>
    </source>
</reference>